<comment type="caution">
    <text evidence="1">The sequence shown here is derived from an EMBL/GenBank/DDBJ whole genome shotgun (WGS) entry which is preliminary data.</text>
</comment>
<proteinExistence type="predicted"/>
<name>A0A413VJK0_9BACE</name>
<dbReference type="AlphaFoldDB" id="A0A413VJK0"/>
<sequence length="278" mass="31030">MVVLLVFITSSCIKDTLPECPPQLVVKLVIKDTNYFNIAQFSELSPEDSAQPFTHFSGTICYILTNTTTGQIVRQSDIIVPVGNTPDFSLSFNDLSEGKYELSVWGNITKEIPLGILHQNGLEHTDIYTGYARLTILSQNQEQTLELERAKGKLVIFCRNFPTEVAQMSLKLSPVYQSTDVLLNYQGNANIQKTTGAQAINETFVAPTPQGNSTKLDLNFFTNSRAVTPVLTVPPMDITIRRNEISAVAVDYDAPGNAWEIWTFINGEWNMIHHLDIK</sequence>
<dbReference type="RefSeq" id="WP_122201936.1">
    <property type="nucleotide sequence ID" value="NZ_CABJFV010000014.1"/>
</dbReference>
<accession>A0A413VJK0</accession>
<gene>
    <name evidence="1" type="ORF">DW888_15640</name>
</gene>
<dbReference type="EMBL" id="QSGO01000014">
    <property type="protein sequence ID" value="RHB33770.1"/>
    <property type="molecule type" value="Genomic_DNA"/>
</dbReference>
<organism evidence="1 2">
    <name type="scientific">Bacteroides nordii</name>
    <dbReference type="NCBI Taxonomy" id="291645"/>
    <lineage>
        <taxon>Bacteria</taxon>
        <taxon>Pseudomonadati</taxon>
        <taxon>Bacteroidota</taxon>
        <taxon>Bacteroidia</taxon>
        <taxon>Bacteroidales</taxon>
        <taxon>Bacteroidaceae</taxon>
        <taxon>Bacteroides</taxon>
    </lineage>
</organism>
<reference evidence="1 2" key="1">
    <citation type="submission" date="2018-08" db="EMBL/GenBank/DDBJ databases">
        <title>A genome reference for cultivated species of the human gut microbiota.</title>
        <authorList>
            <person name="Zou Y."/>
            <person name="Xue W."/>
            <person name="Luo G."/>
        </authorList>
    </citation>
    <scope>NUCLEOTIDE SEQUENCE [LARGE SCALE GENOMIC DNA]</scope>
    <source>
        <strain evidence="1 2">AM40-30BH</strain>
    </source>
</reference>
<dbReference type="Proteomes" id="UP000284379">
    <property type="component" value="Unassembled WGS sequence"/>
</dbReference>
<evidence type="ECO:0000313" key="2">
    <source>
        <dbReference type="Proteomes" id="UP000284379"/>
    </source>
</evidence>
<protein>
    <submittedName>
        <fullName evidence="1">Uncharacterized protein</fullName>
    </submittedName>
</protein>
<evidence type="ECO:0000313" key="1">
    <source>
        <dbReference type="EMBL" id="RHB33770.1"/>
    </source>
</evidence>